<evidence type="ECO:0000313" key="2">
    <source>
        <dbReference type="Proteomes" id="UP001592531"/>
    </source>
</evidence>
<protein>
    <submittedName>
        <fullName evidence="1">Uncharacterized protein</fullName>
    </submittedName>
</protein>
<dbReference type="EMBL" id="JBHFAB010000013">
    <property type="protein sequence ID" value="MFC1418583.1"/>
    <property type="molecule type" value="Genomic_DNA"/>
</dbReference>
<organism evidence="1 2">
    <name type="scientific">Streptacidiphilus cavernicola</name>
    <dbReference type="NCBI Taxonomy" id="3342716"/>
    <lineage>
        <taxon>Bacteria</taxon>
        <taxon>Bacillati</taxon>
        <taxon>Actinomycetota</taxon>
        <taxon>Actinomycetes</taxon>
        <taxon>Kitasatosporales</taxon>
        <taxon>Streptomycetaceae</taxon>
        <taxon>Streptacidiphilus</taxon>
    </lineage>
</organism>
<proteinExistence type="predicted"/>
<sequence>MTQDDPKPDDAWRAIDAPFRPRDDWQPIPGACSRCGERAWLGETRWWHHTGRACPSRRPAEFIPDPAE</sequence>
<dbReference type="Proteomes" id="UP001592531">
    <property type="component" value="Unassembled WGS sequence"/>
</dbReference>
<keyword evidence="2" id="KW-1185">Reference proteome</keyword>
<accession>A0ABV6VY22</accession>
<reference evidence="1 2" key="1">
    <citation type="submission" date="2024-09" db="EMBL/GenBank/DDBJ databases">
        <authorList>
            <person name="Lee S.D."/>
        </authorList>
    </citation>
    <scope>NUCLEOTIDE SEQUENCE [LARGE SCALE GENOMIC DNA]</scope>
    <source>
        <strain evidence="1 2">N8-3</strain>
    </source>
</reference>
<dbReference type="RefSeq" id="WP_380537379.1">
    <property type="nucleotide sequence ID" value="NZ_JBHFAB010000013.1"/>
</dbReference>
<comment type="caution">
    <text evidence="1">The sequence shown here is derived from an EMBL/GenBank/DDBJ whole genome shotgun (WGS) entry which is preliminary data.</text>
</comment>
<name>A0ABV6VY22_9ACTN</name>
<gene>
    <name evidence="1" type="ORF">ACEZDE_18390</name>
</gene>
<evidence type="ECO:0000313" key="1">
    <source>
        <dbReference type="EMBL" id="MFC1418583.1"/>
    </source>
</evidence>